<dbReference type="SUPFAM" id="SSF53720">
    <property type="entry name" value="ALDH-like"/>
    <property type="match status" value="1"/>
</dbReference>
<evidence type="ECO:0000313" key="4">
    <source>
        <dbReference type="Proteomes" id="UP000033572"/>
    </source>
</evidence>
<organism evidence="3 4">
    <name type="scientific">Microbacterium foliorum</name>
    <dbReference type="NCBI Taxonomy" id="104336"/>
    <lineage>
        <taxon>Bacteria</taxon>
        <taxon>Bacillati</taxon>
        <taxon>Actinomycetota</taxon>
        <taxon>Actinomycetes</taxon>
        <taxon>Micrococcales</taxon>
        <taxon>Microbacteriaceae</taxon>
        <taxon>Microbacterium</taxon>
    </lineage>
</organism>
<reference evidence="3 4" key="1">
    <citation type="submission" date="2015-02" db="EMBL/GenBank/DDBJ databases">
        <title>Draft genome sequences of ten Microbacterium spp. with emphasis on heavy metal contaminated environments.</title>
        <authorList>
            <person name="Corretto E."/>
        </authorList>
    </citation>
    <scope>NUCLEOTIDE SEQUENCE [LARGE SCALE GENOMIC DNA]</scope>
    <source>
        <strain evidence="3 4">DSM 12966</strain>
    </source>
</reference>
<dbReference type="EMBL" id="JYIU01000031">
    <property type="protein sequence ID" value="KJL24548.1"/>
    <property type="molecule type" value="Genomic_DNA"/>
</dbReference>
<protein>
    <submittedName>
        <fullName evidence="3">NADP-dependent fatty aldehyde dehydrogenase</fullName>
        <ecNumber evidence="3">1.2.1.4</ecNumber>
    </submittedName>
</protein>
<accession>A0A0F0KUJ2</accession>
<evidence type="ECO:0000313" key="3">
    <source>
        <dbReference type="EMBL" id="KJL24548.1"/>
    </source>
</evidence>
<dbReference type="InterPro" id="IPR016162">
    <property type="entry name" value="Ald_DH_N"/>
</dbReference>
<dbReference type="InterPro" id="IPR044151">
    <property type="entry name" value="ALDH_KGSADH"/>
</dbReference>
<dbReference type="InterPro" id="IPR015590">
    <property type="entry name" value="Aldehyde_DH_dom"/>
</dbReference>
<dbReference type="InterPro" id="IPR016161">
    <property type="entry name" value="Ald_DH/histidinol_DH"/>
</dbReference>
<keyword evidence="4" id="KW-1185">Reference proteome</keyword>
<dbReference type="RefSeq" id="WP_045253084.1">
    <property type="nucleotide sequence ID" value="NZ_CP031425.1"/>
</dbReference>
<evidence type="ECO:0000259" key="2">
    <source>
        <dbReference type="Pfam" id="PF00171"/>
    </source>
</evidence>
<keyword evidence="1 3" id="KW-0560">Oxidoreductase</keyword>
<dbReference type="Pfam" id="PF00171">
    <property type="entry name" value="Aldedh"/>
    <property type="match status" value="2"/>
</dbReference>
<dbReference type="Gene3D" id="3.40.605.10">
    <property type="entry name" value="Aldehyde Dehydrogenase, Chain A, domain 1"/>
    <property type="match status" value="1"/>
</dbReference>
<dbReference type="PANTHER" id="PTHR43353">
    <property type="entry name" value="SUCCINATE-SEMIALDEHYDE DEHYDROGENASE, MITOCHONDRIAL"/>
    <property type="match status" value="1"/>
</dbReference>
<dbReference type="PATRIC" id="fig|104336.4.peg.680"/>
<gene>
    <name evidence="3" type="primary">aldH</name>
    <name evidence="3" type="ORF">RN50_00660</name>
</gene>
<dbReference type="AlphaFoldDB" id="A0A0F0KUJ2"/>
<feature type="domain" description="Aldehyde dehydrogenase" evidence="2">
    <location>
        <begin position="347"/>
        <end position="431"/>
    </location>
</feature>
<sequence length="489" mass="51440">MTLHATSDDRVDQIIERAGRASEQWKRVSIADRAQALDAVADALDQHADELIPLAQRETHLAEARLRGELRRTSFQLRMFAEMLPEGLWLDARIDHADAEWPMGAPRPDLRRQLEPIGTTLVFAASNFPFAFSVAGGDTASALAAGNAVVLKAHPGHPELSDATTDVVVAALAAAGAPEGLFQTIHGTEAGVHALRAPGVKAAAFTGSVRGGRALFDIAASRPEPIPFYGELGSTNPAFVTKRAAERDAAGIARDFVASVTGSAGQLCTKPGVLFAPAGSAIVAELEAQQLPAATPLLNGGIESGFRDSVASTRAVDGVRTLAAAPDDASDAQAPSAVLFTASSETLRADMDTLMSEMFGPAALVVTYDDESELLEFADLLEGQLTATIIGEDDDEIAVDLLPKLSERAGRVLWNQWPTGVSVTWAQQHGGPYPATTAVGTTSVGMAAITRFLRPVAYQNVPEGLLPDALKESNPLGIVRRVDGILILP</sequence>
<dbReference type="PANTHER" id="PTHR43353:SF3">
    <property type="entry name" value="ALDEHYDE DEHYDROGENASE-RELATED"/>
    <property type="match status" value="1"/>
</dbReference>
<name>A0A0F0KUJ2_9MICO</name>
<dbReference type="GeneID" id="94443009"/>
<proteinExistence type="predicted"/>
<dbReference type="Proteomes" id="UP000033572">
    <property type="component" value="Unassembled WGS sequence"/>
</dbReference>
<comment type="caution">
    <text evidence="3">The sequence shown here is derived from an EMBL/GenBank/DDBJ whole genome shotgun (WGS) entry which is preliminary data.</text>
</comment>
<feature type="domain" description="Aldehyde dehydrogenase" evidence="2">
    <location>
        <begin position="3"/>
        <end position="278"/>
    </location>
</feature>
<dbReference type="InterPro" id="IPR050740">
    <property type="entry name" value="Aldehyde_DH_Superfamily"/>
</dbReference>
<dbReference type="GO" id="GO:0033721">
    <property type="term" value="F:aldehyde dehydrogenase (NADP+) activity"/>
    <property type="evidence" value="ECO:0007669"/>
    <property type="project" value="UniProtKB-EC"/>
</dbReference>
<dbReference type="EC" id="1.2.1.4" evidence="3"/>
<dbReference type="CDD" id="cd07129">
    <property type="entry name" value="ALDH_KGSADH"/>
    <property type="match status" value="1"/>
</dbReference>
<dbReference type="Gene3D" id="3.40.309.10">
    <property type="entry name" value="Aldehyde Dehydrogenase, Chain A, domain 2"/>
    <property type="match status" value="1"/>
</dbReference>
<dbReference type="KEGG" id="mfol:DXT68_01255"/>
<evidence type="ECO:0000256" key="1">
    <source>
        <dbReference type="ARBA" id="ARBA00023002"/>
    </source>
</evidence>
<dbReference type="InterPro" id="IPR016163">
    <property type="entry name" value="Ald_DH_C"/>
</dbReference>